<dbReference type="InterPro" id="IPR004579">
    <property type="entry name" value="ERCC1/RAD10/SWI10"/>
</dbReference>
<evidence type="ECO:0000313" key="12">
    <source>
        <dbReference type="Proteomes" id="UP001163046"/>
    </source>
</evidence>
<dbReference type="GO" id="GO:0003697">
    <property type="term" value="F:single-stranded DNA binding"/>
    <property type="evidence" value="ECO:0007669"/>
    <property type="project" value="TreeGrafter"/>
</dbReference>
<dbReference type="InterPro" id="IPR011335">
    <property type="entry name" value="Restrct_endonuc-II-like"/>
</dbReference>
<evidence type="ECO:0000256" key="1">
    <source>
        <dbReference type="ARBA" id="ARBA00004123"/>
    </source>
</evidence>
<feature type="compositionally biased region" description="Polar residues" evidence="9">
    <location>
        <begin position="84"/>
        <end position="98"/>
    </location>
</feature>
<dbReference type="NCBIfam" id="TIGR00597">
    <property type="entry name" value="rad10"/>
    <property type="match status" value="1"/>
</dbReference>
<evidence type="ECO:0000256" key="9">
    <source>
        <dbReference type="SAM" id="MobiDB-lite"/>
    </source>
</evidence>
<comment type="subcellular location">
    <subcellularLocation>
        <location evidence="1">Nucleus</location>
    </subcellularLocation>
</comment>
<reference evidence="11" key="1">
    <citation type="submission" date="2023-01" db="EMBL/GenBank/DDBJ databases">
        <title>Genome assembly of the deep-sea coral Lophelia pertusa.</title>
        <authorList>
            <person name="Herrera S."/>
            <person name="Cordes E."/>
        </authorList>
    </citation>
    <scope>NUCLEOTIDE SEQUENCE</scope>
    <source>
        <strain evidence="11">USNM1676648</strain>
        <tissue evidence="11">Polyp</tissue>
    </source>
</reference>
<proteinExistence type="inferred from homology"/>
<dbReference type="Proteomes" id="UP001163046">
    <property type="component" value="Unassembled WGS sequence"/>
</dbReference>
<dbReference type="FunFam" id="3.40.50.10130:FF:000001">
    <property type="entry name" value="DNA excision repair protein ERCC-1"/>
    <property type="match status" value="1"/>
</dbReference>
<dbReference type="Gene3D" id="3.40.50.10130">
    <property type="match status" value="1"/>
</dbReference>
<feature type="compositionally biased region" description="Basic and acidic residues" evidence="9">
    <location>
        <begin position="34"/>
        <end position="44"/>
    </location>
</feature>
<keyword evidence="6" id="KW-0539">Nucleus</keyword>
<comment type="function">
    <text evidence="7">Non-catalytic component of a structure-specific DNA repair endonuclease responsible for the 5'-incision during DNA repair. Responsible, in conjunction with SLX4, for the first step in the repair of interstrand cross-links (ICL). Participates in the processing of anaphase bridge-generating DNA structures, which consist in incompletely processed DNA lesions arising during S or G2 phase, and can result in cytokinesis failure. Also required for homology-directed repair (HDR) of DNA double-strand breaks, in conjunction with SLX4.</text>
</comment>
<comment type="similarity">
    <text evidence="2">Belongs to the ERCC1/RAD10/SWI10 family.</text>
</comment>
<dbReference type="GO" id="GO:0003684">
    <property type="term" value="F:damaged DNA binding"/>
    <property type="evidence" value="ECO:0007669"/>
    <property type="project" value="InterPro"/>
</dbReference>
<dbReference type="Pfam" id="PF03834">
    <property type="entry name" value="Rad10"/>
    <property type="match status" value="1"/>
</dbReference>
<dbReference type="CDD" id="cd20079">
    <property type="entry name" value="XPF_nuclease_ERCC1"/>
    <property type="match status" value="1"/>
</dbReference>
<evidence type="ECO:0000256" key="7">
    <source>
        <dbReference type="ARBA" id="ARBA00054210"/>
    </source>
</evidence>
<dbReference type="GO" id="GO:0006289">
    <property type="term" value="P:nucleotide-excision repair"/>
    <property type="evidence" value="ECO:0007669"/>
    <property type="project" value="UniProtKB-ARBA"/>
</dbReference>
<evidence type="ECO:0000256" key="2">
    <source>
        <dbReference type="ARBA" id="ARBA00008283"/>
    </source>
</evidence>
<evidence type="ECO:0000259" key="10">
    <source>
        <dbReference type="Pfam" id="PF03834"/>
    </source>
</evidence>
<protein>
    <recommendedName>
        <fullName evidence="8">DNA excision repair protein ERCC-1</fullName>
    </recommendedName>
</protein>
<dbReference type="GO" id="GO:0032204">
    <property type="term" value="P:regulation of telomere maintenance"/>
    <property type="evidence" value="ECO:0007669"/>
    <property type="project" value="UniProtKB-ARBA"/>
</dbReference>
<dbReference type="GO" id="GO:0006302">
    <property type="term" value="P:double-strand break repair"/>
    <property type="evidence" value="ECO:0007669"/>
    <property type="project" value="UniProtKB-ARBA"/>
</dbReference>
<evidence type="ECO:0000256" key="3">
    <source>
        <dbReference type="ARBA" id="ARBA00022763"/>
    </source>
</evidence>
<keyword evidence="4" id="KW-0238">DNA-binding</keyword>
<sequence length="359" mass="39975">MAATKRKFNVPSVEDLDEEIQVLRPKPLFKKSSKGVEETKDDTYARTTNANDHKIEQDKNCHATKPNYVPHQDSSSKESCLHPSENNLAPTAASTNAGSVKPTVGNTFRETFAFLEGTSHFKETVAKIKEKESTIEVKGSSVPASSKSKSNAIIVNPRQKGNPVLKHIRNVPWEMGEIIPDYVLGATTCAFFLSLRYHHFNPEYIHDRLRQLGQSYELRILLVQVDVKDPHQTLRELAKMAMMADCTLILAWSPEEAGRYLETYKVYEIKPPDALLGQSEGDYLSKLTDCLTTVKGINKTDVVSLSSTFGSLANMATASKEDLALLPGFGPLKAQRLHNLIQQPFTVKKSKETGDDKKL</sequence>
<evidence type="ECO:0000256" key="6">
    <source>
        <dbReference type="ARBA" id="ARBA00023242"/>
    </source>
</evidence>
<keyword evidence="5" id="KW-0234">DNA repair</keyword>
<dbReference type="GO" id="GO:0000110">
    <property type="term" value="C:nucleotide-excision repair factor 1 complex"/>
    <property type="evidence" value="ECO:0007669"/>
    <property type="project" value="TreeGrafter"/>
</dbReference>
<comment type="caution">
    <text evidence="11">The sequence shown here is derived from an EMBL/GenBank/DDBJ whole genome shotgun (WGS) entry which is preliminary data.</text>
</comment>
<keyword evidence="3" id="KW-0227">DNA damage</keyword>
<feature type="domain" description="ERCC1-like central" evidence="10">
    <location>
        <begin position="153"/>
        <end position="265"/>
    </location>
</feature>
<feature type="compositionally biased region" description="Basic and acidic residues" evidence="9">
    <location>
        <begin position="51"/>
        <end position="61"/>
    </location>
</feature>
<dbReference type="SUPFAM" id="SSF52980">
    <property type="entry name" value="Restriction endonuclease-like"/>
    <property type="match status" value="1"/>
</dbReference>
<dbReference type="PANTHER" id="PTHR12749:SF0">
    <property type="entry name" value="DNA EXCISION REPAIR PROTEIN ERCC-1"/>
    <property type="match status" value="1"/>
</dbReference>
<dbReference type="AlphaFoldDB" id="A0A9W9Z0G3"/>
<dbReference type="GO" id="GO:0006312">
    <property type="term" value="P:mitotic recombination"/>
    <property type="evidence" value="ECO:0007669"/>
    <property type="project" value="TreeGrafter"/>
</dbReference>
<accession>A0A9W9Z0G3</accession>
<dbReference type="PANTHER" id="PTHR12749">
    <property type="entry name" value="EXCISION REPAIR CROSS-COMPLEMENTING 1 ERCC1"/>
    <property type="match status" value="1"/>
</dbReference>
<dbReference type="SUPFAM" id="SSF47781">
    <property type="entry name" value="RuvA domain 2-like"/>
    <property type="match status" value="1"/>
</dbReference>
<evidence type="ECO:0000256" key="8">
    <source>
        <dbReference type="ARBA" id="ARBA00071993"/>
    </source>
</evidence>
<dbReference type="OrthoDB" id="10262814at2759"/>
<keyword evidence="12" id="KW-1185">Reference proteome</keyword>
<dbReference type="InterPro" id="IPR010994">
    <property type="entry name" value="RuvA_2-like"/>
</dbReference>
<dbReference type="Gene3D" id="1.10.150.20">
    <property type="entry name" value="5' to 3' exonuclease, C-terminal subdomain"/>
    <property type="match status" value="1"/>
</dbReference>
<dbReference type="FunFam" id="1.10.150.20:FF:000017">
    <property type="entry name" value="DNA excision repair protein ERCC-1"/>
    <property type="match status" value="1"/>
</dbReference>
<gene>
    <name evidence="11" type="primary">ERCC1</name>
    <name evidence="11" type="ORF">OS493_018033</name>
</gene>
<feature type="region of interest" description="Disordered" evidence="9">
    <location>
        <begin position="28"/>
        <end position="98"/>
    </location>
</feature>
<dbReference type="InterPro" id="IPR047260">
    <property type="entry name" value="ERCC1-like_central_dom"/>
</dbReference>
<dbReference type="GO" id="GO:0070522">
    <property type="term" value="C:ERCC4-ERCC1 complex"/>
    <property type="evidence" value="ECO:0007669"/>
    <property type="project" value="TreeGrafter"/>
</dbReference>
<organism evidence="11 12">
    <name type="scientific">Desmophyllum pertusum</name>
    <dbReference type="NCBI Taxonomy" id="174260"/>
    <lineage>
        <taxon>Eukaryota</taxon>
        <taxon>Metazoa</taxon>
        <taxon>Cnidaria</taxon>
        <taxon>Anthozoa</taxon>
        <taxon>Hexacorallia</taxon>
        <taxon>Scleractinia</taxon>
        <taxon>Caryophylliina</taxon>
        <taxon>Caryophylliidae</taxon>
        <taxon>Desmophyllum</taxon>
    </lineage>
</organism>
<dbReference type="EMBL" id="MU826835">
    <property type="protein sequence ID" value="KAJ7372755.1"/>
    <property type="molecule type" value="Genomic_DNA"/>
</dbReference>
<name>A0A9W9Z0G3_9CNID</name>
<evidence type="ECO:0000313" key="11">
    <source>
        <dbReference type="EMBL" id="KAJ7372755.1"/>
    </source>
</evidence>
<dbReference type="Pfam" id="PF14520">
    <property type="entry name" value="HHH_5"/>
    <property type="match status" value="1"/>
</dbReference>
<evidence type="ECO:0000256" key="4">
    <source>
        <dbReference type="ARBA" id="ARBA00023125"/>
    </source>
</evidence>
<dbReference type="GO" id="GO:0070914">
    <property type="term" value="P:UV-damage excision repair"/>
    <property type="evidence" value="ECO:0007669"/>
    <property type="project" value="TreeGrafter"/>
</dbReference>
<evidence type="ECO:0000256" key="5">
    <source>
        <dbReference type="ARBA" id="ARBA00023204"/>
    </source>
</evidence>